<proteinExistence type="predicted"/>
<evidence type="ECO:0000313" key="1">
    <source>
        <dbReference type="EMBL" id="DAE20491.1"/>
    </source>
</evidence>
<accession>A0A8S5QNV1</accession>
<organism evidence="1">
    <name type="scientific">Siphoviridae sp. ctqwO1</name>
    <dbReference type="NCBI Taxonomy" id="2826472"/>
    <lineage>
        <taxon>Viruses</taxon>
        <taxon>Duplodnaviria</taxon>
        <taxon>Heunggongvirae</taxon>
        <taxon>Uroviricota</taxon>
        <taxon>Caudoviricetes</taxon>
    </lineage>
</organism>
<sequence>MPFYSSSHFRKILRFFIDKLRKIFYIKSVTNII</sequence>
<reference evidence="1" key="1">
    <citation type="journal article" date="2021" name="Proc. Natl. Acad. Sci. U.S.A.">
        <title>A Catalog of Tens of Thousands of Viruses from Human Metagenomes Reveals Hidden Associations with Chronic Diseases.</title>
        <authorList>
            <person name="Tisza M.J."/>
            <person name="Buck C.B."/>
        </authorList>
    </citation>
    <scope>NUCLEOTIDE SEQUENCE</scope>
    <source>
        <strain evidence="1">CtqwO1</strain>
    </source>
</reference>
<name>A0A8S5QNV1_9CAUD</name>
<dbReference type="EMBL" id="BK015696">
    <property type="protein sequence ID" value="DAE20491.1"/>
    <property type="molecule type" value="Genomic_DNA"/>
</dbReference>
<protein>
    <submittedName>
        <fullName evidence="1">Uncharacterized protein</fullName>
    </submittedName>
</protein>